<evidence type="ECO:0000256" key="3">
    <source>
        <dbReference type="ARBA" id="ARBA00022927"/>
    </source>
</evidence>
<dbReference type="GO" id="GO:0031267">
    <property type="term" value="F:small GTPase binding"/>
    <property type="evidence" value="ECO:0007669"/>
    <property type="project" value="TreeGrafter"/>
</dbReference>
<dbReference type="EMBL" id="KN847559">
    <property type="protein sequence ID" value="KIW00883.1"/>
    <property type="molecule type" value="Genomic_DNA"/>
</dbReference>
<accession>A0A0D2A296</accession>
<evidence type="ECO:0008006" key="6">
    <source>
        <dbReference type="Google" id="ProtNLM"/>
    </source>
</evidence>
<proteinExistence type="inferred from homology"/>
<dbReference type="GeneID" id="27315609"/>
<sequence>MDFKPVSLFGGALALELPATFADVSTIREVPDHQEVYLDAEGYTNVIIEILERVDKDKAPTDEDATKYHLNDIVSTETDETRFWGGEAAHLSKLPETPAYTLFTSQHVDRNAPGRQSKEDFTATLLTLVRLEKQKTDILLVVNVPHLPGQYNKDEIDFENRKLGKLTEDGVKIRQRILETFEIKDYNLFVNDDMDG</sequence>
<keyword evidence="2" id="KW-0813">Transport</keyword>
<organism evidence="4 5">
    <name type="scientific">Verruconis gallopava</name>
    <dbReference type="NCBI Taxonomy" id="253628"/>
    <lineage>
        <taxon>Eukaryota</taxon>
        <taxon>Fungi</taxon>
        <taxon>Dikarya</taxon>
        <taxon>Ascomycota</taxon>
        <taxon>Pezizomycotina</taxon>
        <taxon>Dothideomycetes</taxon>
        <taxon>Pleosporomycetidae</taxon>
        <taxon>Venturiales</taxon>
        <taxon>Sympoventuriaceae</taxon>
        <taxon>Verruconis</taxon>
    </lineage>
</organism>
<evidence type="ECO:0000313" key="5">
    <source>
        <dbReference type="Proteomes" id="UP000053259"/>
    </source>
</evidence>
<dbReference type="OrthoDB" id="10255285at2759"/>
<dbReference type="STRING" id="253628.A0A0D2A296"/>
<name>A0A0D2A296_9PEZI</name>
<evidence type="ECO:0000313" key="4">
    <source>
        <dbReference type="EMBL" id="KIW00883.1"/>
    </source>
</evidence>
<dbReference type="GO" id="GO:0005085">
    <property type="term" value="F:guanyl-nucleotide exchange factor activity"/>
    <property type="evidence" value="ECO:0007669"/>
    <property type="project" value="TreeGrafter"/>
</dbReference>
<dbReference type="Proteomes" id="UP000053259">
    <property type="component" value="Unassembled WGS sequence"/>
</dbReference>
<evidence type="ECO:0000256" key="2">
    <source>
        <dbReference type="ARBA" id="ARBA00022448"/>
    </source>
</evidence>
<dbReference type="VEuPathDB" id="FungiDB:PV09_07636"/>
<dbReference type="GO" id="GO:0005634">
    <property type="term" value="C:nucleus"/>
    <property type="evidence" value="ECO:0007669"/>
    <property type="project" value="TreeGrafter"/>
</dbReference>
<dbReference type="HOGENOM" id="CLU_081345_1_2_1"/>
<dbReference type="FunCoup" id="A0A0D2A296">
    <property type="interactions" value="230"/>
</dbReference>
<dbReference type="RefSeq" id="XP_016210752.1">
    <property type="nucleotide sequence ID" value="XM_016361426.1"/>
</dbReference>
<dbReference type="Pfam" id="PF04603">
    <property type="entry name" value="Mog1"/>
    <property type="match status" value="1"/>
</dbReference>
<dbReference type="GO" id="GO:0006606">
    <property type="term" value="P:protein import into nucleus"/>
    <property type="evidence" value="ECO:0007669"/>
    <property type="project" value="TreeGrafter"/>
</dbReference>
<dbReference type="PANTHER" id="PTHR15837:SF0">
    <property type="entry name" value="RAN GUANINE NUCLEOTIDE RELEASE FACTOR"/>
    <property type="match status" value="1"/>
</dbReference>
<dbReference type="Gene3D" id="3.40.1000.10">
    <property type="entry name" value="Mog1/PsbP, alpha/beta/alpha sandwich"/>
    <property type="match status" value="1"/>
</dbReference>
<protein>
    <recommendedName>
        <fullName evidence="6">Mog1p/PsbP-like protein</fullName>
    </recommendedName>
</protein>
<dbReference type="InterPro" id="IPR016123">
    <property type="entry name" value="Mog1/PsbP_a/b/a-sand"/>
</dbReference>
<keyword evidence="5" id="KW-1185">Reference proteome</keyword>
<gene>
    <name evidence="4" type="ORF">PV09_07636</name>
</gene>
<evidence type="ECO:0000256" key="1">
    <source>
        <dbReference type="ARBA" id="ARBA00010307"/>
    </source>
</evidence>
<dbReference type="SUPFAM" id="SSF55724">
    <property type="entry name" value="Mog1p/PsbP-like"/>
    <property type="match status" value="1"/>
</dbReference>
<dbReference type="InParanoid" id="A0A0D2A296"/>
<dbReference type="PANTHER" id="PTHR15837">
    <property type="entry name" value="RAN GUANINE NUCLEOTIDE RELEASE FACTOR"/>
    <property type="match status" value="1"/>
</dbReference>
<dbReference type="AlphaFoldDB" id="A0A0D2A296"/>
<comment type="similarity">
    <text evidence="1">Belongs to the MOG1 family.</text>
</comment>
<keyword evidence="3" id="KW-0653">Protein transport</keyword>
<dbReference type="InterPro" id="IPR007681">
    <property type="entry name" value="Mog1"/>
</dbReference>
<reference evidence="4 5" key="1">
    <citation type="submission" date="2015-01" db="EMBL/GenBank/DDBJ databases">
        <title>The Genome Sequence of Ochroconis gallopava CBS43764.</title>
        <authorList>
            <consortium name="The Broad Institute Genomics Platform"/>
            <person name="Cuomo C."/>
            <person name="de Hoog S."/>
            <person name="Gorbushina A."/>
            <person name="Stielow B."/>
            <person name="Teixiera M."/>
            <person name="Abouelleil A."/>
            <person name="Chapman S.B."/>
            <person name="Priest M."/>
            <person name="Young S.K."/>
            <person name="Wortman J."/>
            <person name="Nusbaum C."/>
            <person name="Birren B."/>
        </authorList>
    </citation>
    <scope>NUCLEOTIDE SEQUENCE [LARGE SCALE GENOMIC DNA]</scope>
    <source>
        <strain evidence="4 5">CBS 43764</strain>
    </source>
</reference>